<sequence>MDMFPLLQNEGDEDKEQEITHIVTEHLSLLEETIARYFPSLNVEKYDWIRSPFSTGNTANFQFSLNQEEEFISLSSDRTLKIKFSEVNVQEFWILVQEEYPLLAKKAISILIQFSTSYLCEFGFSSLTNIKNKKRERLLNLEQEMRVALSHIRPDIEQICKRHQAQVSH</sequence>
<dbReference type="Pfam" id="PF05699">
    <property type="entry name" value="Dimer_Tnp_hAT"/>
    <property type="match status" value="1"/>
</dbReference>
<dbReference type="RefSeq" id="XP_028141724.1">
    <property type="nucleotide sequence ID" value="XM_028285923.1"/>
</dbReference>
<dbReference type="SUPFAM" id="SSF53098">
    <property type="entry name" value="Ribonuclease H-like"/>
    <property type="match status" value="1"/>
</dbReference>
<name>A0A6P7FYR0_DIAVI</name>
<keyword evidence="3" id="KW-1185">Reference proteome</keyword>
<dbReference type="GeneID" id="114335655"/>
<organism evidence="4">
    <name type="scientific">Diabrotica virgifera virgifera</name>
    <name type="common">western corn rootworm</name>
    <dbReference type="NCBI Taxonomy" id="50390"/>
    <lineage>
        <taxon>Eukaryota</taxon>
        <taxon>Metazoa</taxon>
        <taxon>Ecdysozoa</taxon>
        <taxon>Arthropoda</taxon>
        <taxon>Hexapoda</taxon>
        <taxon>Insecta</taxon>
        <taxon>Pterygota</taxon>
        <taxon>Neoptera</taxon>
        <taxon>Endopterygota</taxon>
        <taxon>Coleoptera</taxon>
        <taxon>Polyphaga</taxon>
        <taxon>Cucujiformia</taxon>
        <taxon>Chrysomeloidea</taxon>
        <taxon>Chrysomelidae</taxon>
        <taxon>Galerucinae</taxon>
        <taxon>Diabroticina</taxon>
        <taxon>Diabroticites</taxon>
        <taxon>Diabrotica</taxon>
    </lineage>
</organism>
<proteinExistence type="predicted"/>
<dbReference type="GO" id="GO:0046983">
    <property type="term" value="F:protein dimerization activity"/>
    <property type="evidence" value="ECO:0007669"/>
    <property type="project" value="InterPro"/>
</dbReference>
<dbReference type="OrthoDB" id="10062525at2759"/>
<protein>
    <submittedName>
        <fullName evidence="4">Protein FAM200A-like</fullName>
    </submittedName>
</protein>
<dbReference type="EnsemblMetazoa" id="XM_028285923.1">
    <property type="protein sequence ID" value="XP_028141724.1"/>
    <property type="gene ID" value="LOC114335655"/>
</dbReference>
<evidence type="ECO:0000313" key="3">
    <source>
        <dbReference type="Proteomes" id="UP001652700"/>
    </source>
</evidence>
<feature type="domain" description="HAT C-terminal dimerisation" evidence="1">
    <location>
        <begin position="80"/>
        <end position="143"/>
    </location>
</feature>
<reference evidence="4" key="1">
    <citation type="submission" date="2025-04" db="UniProtKB">
        <authorList>
            <consortium name="RefSeq"/>
        </authorList>
    </citation>
    <scope>IDENTIFICATION</scope>
    <source>
        <tissue evidence="4">Whole insect</tissue>
    </source>
</reference>
<evidence type="ECO:0000313" key="2">
    <source>
        <dbReference type="EnsemblMetazoa" id="XP_028141724.1"/>
    </source>
</evidence>
<reference evidence="2" key="2">
    <citation type="submission" date="2025-05" db="UniProtKB">
        <authorList>
            <consortium name="EnsemblMetazoa"/>
        </authorList>
    </citation>
    <scope>IDENTIFICATION</scope>
</reference>
<dbReference type="InParanoid" id="A0A6P7FYR0"/>
<accession>A0A6P7FYR0</accession>
<gene>
    <name evidence="4" type="primary">LOC114335655</name>
</gene>
<evidence type="ECO:0000259" key="1">
    <source>
        <dbReference type="Pfam" id="PF05699"/>
    </source>
</evidence>
<dbReference type="PANTHER" id="PTHR45913">
    <property type="entry name" value="EPM2A-INTERACTING PROTEIN 1"/>
    <property type="match status" value="1"/>
</dbReference>
<dbReference type="InterPro" id="IPR008906">
    <property type="entry name" value="HATC_C_dom"/>
</dbReference>
<dbReference type="AlphaFoldDB" id="A0A6P7FYR0"/>
<evidence type="ECO:0000313" key="4">
    <source>
        <dbReference type="RefSeq" id="XP_028141724.1"/>
    </source>
</evidence>
<dbReference type="PANTHER" id="PTHR45913:SF19">
    <property type="entry name" value="LOW QUALITY PROTEIN: ZINC FINGER BED DOMAIN-CONTAINING PROTEIN 5-LIKE"/>
    <property type="match status" value="1"/>
</dbReference>
<dbReference type="KEGG" id="dvv:114335655"/>
<dbReference type="InterPro" id="IPR012337">
    <property type="entry name" value="RNaseH-like_sf"/>
</dbReference>
<dbReference type="Proteomes" id="UP001652700">
    <property type="component" value="Unplaced"/>
</dbReference>